<comment type="similarity">
    <text evidence="1">Belongs to the AB hydrolase superfamily. AB hydrolase 4 family.</text>
</comment>
<sequence length="467" mass="52996">MLEQLIDTLKYHHRQALICIVTLPGWAYIAFYAGLVVLAARFLSKFSFVNVVKTIEPINSIQFSTDEGPISFSELVKQIPEFRTGAWSLMNPFLFHGHLQTMYAGIRRFRFVDRIYFGREILTFDDGAQVSLDRMISKDKFLDGSLKEPQTSVLPKSTRLLTTAERKELDESSKPILLGLHGLSGSSAESYIRCIFSRMPEFECMVLNSRGCGKTVLSTPTLFNGFWTYDVRETIKILRARSPNRKIYAMGFSLGASILANYIGQSGENSGLDLAILLANPWDLSQSSYTMDSDFICTNVYSPIMTVPLKQLLLTNYDKLKEDPNFRKLFAEQFKDVYYLVDFDNAFTSRLFGFNCASEYYRSGSSITKVFNIRTPTLAINSMDDPIVGGCRQTLPIRETLLQPYLVSVCTSLGGHLGWFKWNNERWYAAPLSRFISDFHRRSLGAATVDPAALPWKRKVVDDTLVH</sequence>
<comment type="caution">
    <text evidence="4">The sequence shown here is derived from an EMBL/GenBank/DDBJ whole genome shotgun (WGS) entry which is preliminary data.</text>
</comment>
<dbReference type="SUPFAM" id="SSF53474">
    <property type="entry name" value="alpha/beta-Hydrolases"/>
    <property type="match status" value="1"/>
</dbReference>
<proteinExistence type="inferred from homology"/>
<dbReference type="Proteomes" id="UP000769157">
    <property type="component" value="Unassembled WGS sequence"/>
</dbReference>
<dbReference type="Gene3D" id="3.40.50.1820">
    <property type="entry name" value="alpha/beta hydrolase"/>
    <property type="match status" value="1"/>
</dbReference>
<evidence type="ECO:0000313" key="5">
    <source>
        <dbReference type="Proteomes" id="UP000769157"/>
    </source>
</evidence>
<dbReference type="EMBL" id="JAEUBE010000414">
    <property type="protein sequence ID" value="KAH3662014.1"/>
    <property type="molecule type" value="Genomic_DNA"/>
</dbReference>
<keyword evidence="5" id="KW-1185">Reference proteome</keyword>
<gene>
    <name evidence="4" type="ORF">OGAPHI_006195</name>
</gene>
<feature type="domain" description="AB hydrolase-1" evidence="3">
    <location>
        <begin position="175"/>
        <end position="388"/>
    </location>
</feature>
<organism evidence="4 5">
    <name type="scientific">Ogataea philodendri</name>
    <dbReference type="NCBI Taxonomy" id="1378263"/>
    <lineage>
        <taxon>Eukaryota</taxon>
        <taxon>Fungi</taxon>
        <taxon>Dikarya</taxon>
        <taxon>Ascomycota</taxon>
        <taxon>Saccharomycotina</taxon>
        <taxon>Pichiomycetes</taxon>
        <taxon>Pichiales</taxon>
        <taxon>Pichiaceae</taxon>
        <taxon>Ogataea</taxon>
    </lineage>
</organism>
<reference evidence="4" key="2">
    <citation type="submission" date="2021-01" db="EMBL/GenBank/DDBJ databases">
        <authorList>
            <person name="Schikora-Tamarit M.A."/>
        </authorList>
    </citation>
    <scope>NUCLEOTIDE SEQUENCE</scope>
    <source>
        <strain evidence="4">CBS6075</strain>
    </source>
</reference>
<reference evidence="4" key="1">
    <citation type="journal article" date="2021" name="Open Biol.">
        <title>Shared evolutionary footprints suggest mitochondrial oxidative damage underlies multiple complex I losses in fungi.</title>
        <authorList>
            <person name="Schikora-Tamarit M.A."/>
            <person name="Marcet-Houben M."/>
            <person name="Nosek J."/>
            <person name="Gabaldon T."/>
        </authorList>
    </citation>
    <scope>NUCLEOTIDE SEQUENCE</scope>
    <source>
        <strain evidence="4">CBS6075</strain>
    </source>
</reference>
<dbReference type="GeneID" id="70238159"/>
<evidence type="ECO:0000313" key="4">
    <source>
        <dbReference type="EMBL" id="KAH3662014.1"/>
    </source>
</evidence>
<dbReference type="PANTHER" id="PTHR10794">
    <property type="entry name" value="ABHYDROLASE DOMAIN-CONTAINING PROTEIN"/>
    <property type="match status" value="1"/>
</dbReference>
<protein>
    <recommendedName>
        <fullName evidence="3">AB hydrolase-1 domain-containing protein</fullName>
    </recommendedName>
</protein>
<keyword evidence="2" id="KW-1133">Transmembrane helix</keyword>
<dbReference type="InterPro" id="IPR000073">
    <property type="entry name" value="AB_hydrolase_1"/>
</dbReference>
<dbReference type="OrthoDB" id="5954035at2759"/>
<dbReference type="GO" id="GO:0051793">
    <property type="term" value="P:medium-chain fatty acid catabolic process"/>
    <property type="evidence" value="ECO:0007669"/>
    <property type="project" value="TreeGrafter"/>
</dbReference>
<evidence type="ECO:0000259" key="3">
    <source>
        <dbReference type="Pfam" id="PF00561"/>
    </source>
</evidence>
<dbReference type="RefSeq" id="XP_046059118.1">
    <property type="nucleotide sequence ID" value="XM_046207456.1"/>
</dbReference>
<dbReference type="GO" id="GO:0047372">
    <property type="term" value="F:monoacylglycerol lipase activity"/>
    <property type="evidence" value="ECO:0007669"/>
    <property type="project" value="TreeGrafter"/>
</dbReference>
<feature type="transmembrane region" description="Helical" evidence="2">
    <location>
        <begin position="15"/>
        <end position="40"/>
    </location>
</feature>
<dbReference type="InterPro" id="IPR029058">
    <property type="entry name" value="AB_hydrolase_fold"/>
</dbReference>
<dbReference type="InterPro" id="IPR050960">
    <property type="entry name" value="AB_hydrolase_4_sf"/>
</dbReference>
<dbReference type="PANTHER" id="PTHR10794:SF63">
    <property type="entry name" value="ALPHA_BETA HYDROLASE 1, ISOFORM A"/>
    <property type="match status" value="1"/>
</dbReference>
<evidence type="ECO:0000256" key="1">
    <source>
        <dbReference type="ARBA" id="ARBA00010884"/>
    </source>
</evidence>
<name>A0A9P8T1C3_9ASCO</name>
<keyword evidence="2" id="KW-0812">Transmembrane</keyword>
<dbReference type="AlphaFoldDB" id="A0A9P8T1C3"/>
<dbReference type="GO" id="GO:0008126">
    <property type="term" value="F:acetylesterase activity"/>
    <property type="evidence" value="ECO:0007669"/>
    <property type="project" value="TreeGrafter"/>
</dbReference>
<dbReference type="GO" id="GO:0051792">
    <property type="term" value="P:medium-chain fatty acid biosynthetic process"/>
    <property type="evidence" value="ECO:0007669"/>
    <property type="project" value="TreeGrafter"/>
</dbReference>
<dbReference type="PROSITE" id="PS01133">
    <property type="entry name" value="UPF0017"/>
    <property type="match status" value="1"/>
</dbReference>
<keyword evidence="2" id="KW-0472">Membrane</keyword>
<evidence type="ECO:0000256" key="2">
    <source>
        <dbReference type="SAM" id="Phobius"/>
    </source>
</evidence>
<accession>A0A9P8T1C3</accession>
<dbReference type="Pfam" id="PF00561">
    <property type="entry name" value="Abhydrolase_1"/>
    <property type="match status" value="1"/>
</dbReference>
<dbReference type="InterPro" id="IPR000952">
    <property type="entry name" value="AB_hydrolase_4_CS"/>
</dbReference>